<accession>A0ABZ2LU87</accession>
<protein>
    <recommendedName>
        <fullName evidence="4">Outer membrane lipoprotein BamD-like domain-containing protein</fullName>
    </recommendedName>
</protein>
<dbReference type="RefSeq" id="WP_394822189.1">
    <property type="nucleotide sequence ID" value="NZ_CP089984.1"/>
</dbReference>
<keyword evidence="3" id="KW-0812">Transmembrane</keyword>
<keyword evidence="3" id="KW-0472">Membrane</keyword>
<gene>
    <name evidence="5" type="ORF">LZC94_32555</name>
</gene>
<feature type="compositionally biased region" description="Basic and acidic residues" evidence="2">
    <location>
        <begin position="155"/>
        <end position="166"/>
    </location>
</feature>
<feature type="compositionally biased region" description="Low complexity" evidence="2">
    <location>
        <begin position="133"/>
        <end position="150"/>
    </location>
</feature>
<keyword evidence="6" id="KW-1185">Reference proteome</keyword>
<reference evidence="5 6" key="1">
    <citation type="submission" date="2021-12" db="EMBL/GenBank/DDBJ databases">
        <title>Discovery of the Pendulisporaceae a myxobacterial family with distinct sporulation behavior and unique specialized metabolism.</title>
        <authorList>
            <person name="Garcia R."/>
            <person name="Popoff A."/>
            <person name="Bader C.D."/>
            <person name="Loehr J."/>
            <person name="Walesch S."/>
            <person name="Walt C."/>
            <person name="Boldt J."/>
            <person name="Bunk B."/>
            <person name="Haeckl F.J.F.P.J."/>
            <person name="Gunesch A.P."/>
            <person name="Birkelbach J."/>
            <person name="Nuebel U."/>
            <person name="Pietschmann T."/>
            <person name="Bach T."/>
            <person name="Mueller R."/>
        </authorList>
    </citation>
    <scope>NUCLEOTIDE SEQUENCE [LARGE SCALE GENOMIC DNA]</scope>
    <source>
        <strain evidence="5 6">MSr11954</strain>
    </source>
</reference>
<dbReference type="Gene3D" id="1.25.40.10">
    <property type="entry name" value="Tetratricopeptide repeat domain"/>
    <property type="match status" value="1"/>
</dbReference>
<proteinExistence type="predicted"/>
<name>A0ABZ2LU87_9BACT</name>
<feature type="region of interest" description="Disordered" evidence="2">
    <location>
        <begin position="56"/>
        <end position="75"/>
    </location>
</feature>
<evidence type="ECO:0000256" key="2">
    <source>
        <dbReference type="SAM" id="MobiDB-lite"/>
    </source>
</evidence>
<feature type="transmembrane region" description="Helical" evidence="3">
    <location>
        <begin position="96"/>
        <end position="119"/>
    </location>
</feature>
<evidence type="ECO:0000313" key="6">
    <source>
        <dbReference type="Proteomes" id="UP001370348"/>
    </source>
</evidence>
<evidence type="ECO:0000259" key="4">
    <source>
        <dbReference type="Pfam" id="PF13525"/>
    </source>
</evidence>
<evidence type="ECO:0000256" key="3">
    <source>
        <dbReference type="SAM" id="Phobius"/>
    </source>
</evidence>
<keyword evidence="1" id="KW-0732">Signal</keyword>
<keyword evidence="3" id="KW-1133">Transmembrane helix</keyword>
<dbReference type="InterPro" id="IPR011990">
    <property type="entry name" value="TPR-like_helical_dom_sf"/>
</dbReference>
<dbReference type="InterPro" id="IPR039565">
    <property type="entry name" value="BamD-like"/>
</dbReference>
<organism evidence="5 6">
    <name type="scientific">Pendulispora albinea</name>
    <dbReference type="NCBI Taxonomy" id="2741071"/>
    <lineage>
        <taxon>Bacteria</taxon>
        <taxon>Pseudomonadati</taxon>
        <taxon>Myxococcota</taxon>
        <taxon>Myxococcia</taxon>
        <taxon>Myxococcales</taxon>
        <taxon>Sorangiineae</taxon>
        <taxon>Pendulisporaceae</taxon>
        <taxon>Pendulispora</taxon>
    </lineage>
</organism>
<evidence type="ECO:0000313" key="5">
    <source>
        <dbReference type="EMBL" id="WXB12567.1"/>
    </source>
</evidence>
<sequence>MSDDLEPLAPSLRALLDAGAEGPPAPERVRERLLHRVETTVGVAPERAPASVIPIAPAAGRGGRPAREGDDATWGAPDSDYVASAVGYTPRTPGRLLPMLAGVFVLGAAAGAALVYGVLRSERSASPVAHTVTAPEEAPTPATETAPRRPTQSHDPAHDPSLDPAHDPVTAPAPAHVGPAESADPEPHGAPPAFPSAARDGALAAERALVETARAALARADANAALTTLQRHARQFPNGVLAEEREALAVQALAKTGDAAAAKSRGERFLQRFPRSLFVPIVEDAMQGD</sequence>
<evidence type="ECO:0000256" key="1">
    <source>
        <dbReference type="ARBA" id="ARBA00022729"/>
    </source>
</evidence>
<feature type="region of interest" description="Disordered" evidence="2">
    <location>
        <begin position="127"/>
        <end position="197"/>
    </location>
</feature>
<dbReference type="Pfam" id="PF13525">
    <property type="entry name" value="YfiO"/>
    <property type="match status" value="1"/>
</dbReference>
<dbReference type="EMBL" id="CP089984">
    <property type="protein sequence ID" value="WXB12567.1"/>
    <property type="molecule type" value="Genomic_DNA"/>
</dbReference>
<dbReference type="Proteomes" id="UP001370348">
    <property type="component" value="Chromosome"/>
</dbReference>
<feature type="domain" description="Outer membrane lipoprotein BamD-like" evidence="4">
    <location>
        <begin position="208"/>
        <end position="276"/>
    </location>
</feature>
<feature type="region of interest" description="Disordered" evidence="2">
    <location>
        <begin position="1"/>
        <end position="27"/>
    </location>
</feature>